<dbReference type="InterPro" id="IPR038026">
    <property type="entry name" value="MtlR-like_sf"/>
</dbReference>
<proteinExistence type="predicted"/>
<evidence type="ECO:0000313" key="2">
    <source>
        <dbReference type="Proteomes" id="UP001230156"/>
    </source>
</evidence>
<dbReference type="RefSeq" id="WP_379960570.1">
    <property type="nucleotide sequence ID" value="NZ_JAUYVI010000008.1"/>
</dbReference>
<keyword evidence="2" id="KW-1185">Reference proteome</keyword>
<gene>
    <name evidence="1" type="ORF">Q8A70_24210</name>
</gene>
<dbReference type="EMBL" id="JAUYVI010000008">
    <property type="protein sequence ID" value="MDQ7250815.1"/>
    <property type="molecule type" value="Genomic_DNA"/>
</dbReference>
<evidence type="ECO:0000313" key="1">
    <source>
        <dbReference type="EMBL" id="MDQ7250815.1"/>
    </source>
</evidence>
<comment type="caution">
    <text evidence="1">The sequence shown here is derived from an EMBL/GenBank/DDBJ whole genome shotgun (WGS) entry which is preliminary data.</text>
</comment>
<protein>
    <submittedName>
        <fullName evidence="1">MltR family transcriptional regulator</fullName>
    </submittedName>
</protein>
<dbReference type="Gene3D" id="1.20.120.330">
    <property type="entry name" value="Nucleotidyltransferases domain 2"/>
    <property type="match status" value="1"/>
</dbReference>
<dbReference type="PANTHER" id="PTHR37941:SF1">
    <property type="entry name" value="FUMARASE E-RELATED"/>
    <property type="match status" value="1"/>
</dbReference>
<dbReference type="Proteomes" id="UP001230156">
    <property type="component" value="Unassembled WGS sequence"/>
</dbReference>
<accession>A0ABU0YUL2</accession>
<name>A0ABU0YUL2_9PROT</name>
<organism evidence="1 2">
    <name type="scientific">Dongia sedimenti</name>
    <dbReference type="NCBI Taxonomy" id="3064282"/>
    <lineage>
        <taxon>Bacteria</taxon>
        <taxon>Pseudomonadati</taxon>
        <taxon>Pseudomonadota</taxon>
        <taxon>Alphaproteobacteria</taxon>
        <taxon>Rhodospirillales</taxon>
        <taxon>Dongiaceae</taxon>
        <taxon>Dongia</taxon>
    </lineage>
</organism>
<dbReference type="SUPFAM" id="SSF158668">
    <property type="entry name" value="MtlR-like"/>
    <property type="match status" value="1"/>
</dbReference>
<dbReference type="PANTHER" id="PTHR37941">
    <property type="entry name" value="FUMARASE E-RELATED"/>
    <property type="match status" value="1"/>
</dbReference>
<sequence>MVFMLMGAHGEIGAADDIWTLEDRAAAIVAAALLDGALDRAVQAAFVQDPEALKSMFAESSPLGSFGNRINLGYLLGIYSKDARDDLRRIAKVRNRFAHSLAARKFTDDGIRDHCMNLKLVERYMIDANDPNRKLEPGDFMSYGVADSAERLKEPRSRYTETVALLHKGLQAVGGGVPVPGTPKF</sequence>
<dbReference type="InterPro" id="IPR007761">
    <property type="entry name" value="MtlR-like"/>
</dbReference>
<reference evidence="2" key="1">
    <citation type="submission" date="2023-08" db="EMBL/GenBank/DDBJ databases">
        <title>Rhodospirillaceae gen. nov., a novel taxon isolated from the Yangtze River Yuezi River estuary sludge.</title>
        <authorList>
            <person name="Ruan L."/>
        </authorList>
    </citation>
    <scope>NUCLEOTIDE SEQUENCE [LARGE SCALE GENOMIC DNA]</scope>
    <source>
        <strain evidence="2">R-7</strain>
    </source>
</reference>
<dbReference type="Pfam" id="PF05068">
    <property type="entry name" value="MtlR"/>
    <property type="match status" value="1"/>
</dbReference>